<dbReference type="NCBIfam" id="NF011149">
    <property type="entry name" value="PRK14559.1"/>
    <property type="match status" value="1"/>
</dbReference>
<dbReference type="SMART" id="SM00332">
    <property type="entry name" value="PP2Cc"/>
    <property type="match status" value="1"/>
</dbReference>
<dbReference type="CDD" id="cd00143">
    <property type="entry name" value="PP2Cc"/>
    <property type="match status" value="1"/>
</dbReference>
<dbReference type="SUPFAM" id="SSF81606">
    <property type="entry name" value="PP2C-like"/>
    <property type="match status" value="1"/>
</dbReference>
<evidence type="ECO:0000259" key="1">
    <source>
        <dbReference type="PROSITE" id="PS51746"/>
    </source>
</evidence>
<evidence type="ECO:0000313" key="3">
    <source>
        <dbReference type="Proteomes" id="UP000034681"/>
    </source>
</evidence>
<keyword evidence="3" id="KW-1185">Reference proteome</keyword>
<dbReference type="eggNOG" id="COG0631">
    <property type="taxonomic scope" value="Bacteria"/>
</dbReference>
<gene>
    <name evidence="2" type="ORF">PROH_16315</name>
</gene>
<proteinExistence type="predicted"/>
<dbReference type="InterPro" id="IPR036457">
    <property type="entry name" value="PPM-type-like_dom_sf"/>
</dbReference>
<dbReference type="OrthoDB" id="500607at2"/>
<organism evidence="2 3">
    <name type="scientific">Prochlorothrix hollandica PCC 9006 = CALU 1027</name>
    <dbReference type="NCBI Taxonomy" id="317619"/>
    <lineage>
        <taxon>Bacteria</taxon>
        <taxon>Bacillati</taxon>
        <taxon>Cyanobacteriota</taxon>
        <taxon>Cyanophyceae</taxon>
        <taxon>Prochlorotrichales</taxon>
        <taxon>Prochlorotrichaceae</taxon>
        <taxon>Prochlorothrix</taxon>
    </lineage>
</organism>
<dbReference type="PANTHER" id="PTHR13832:SF827">
    <property type="entry name" value="PROTEIN PHOSPHATASE 1L"/>
    <property type="match status" value="1"/>
</dbReference>
<dbReference type="PROSITE" id="PS51746">
    <property type="entry name" value="PPM_2"/>
    <property type="match status" value="1"/>
</dbReference>
<protein>
    <submittedName>
        <fullName evidence="2">Protein phosphatase</fullName>
    </submittedName>
</protein>
<comment type="caution">
    <text evidence="2">The sequence shown here is derived from an EMBL/GenBank/DDBJ whole genome shotgun (WGS) entry which is preliminary data.</text>
</comment>
<dbReference type="Proteomes" id="UP000034681">
    <property type="component" value="Unassembled WGS sequence"/>
</dbReference>
<dbReference type="GO" id="GO:0004722">
    <property type="term" value="F:protein serine/threonine phosphatase activity"/>
    <property type="evidence" value="ECO:0007669"/>
    <property type="project" value="InterPro"/>
</dbReference>
<dbReference type="RefSeq" id="WP_046493115.1">
    <property type="nucleotide sequence ID" value="NZ_KB235937.1"/>
</dbReference>
<dbReference type="Gene3D" id="3.60.40.10">
    <property type="entry name" value="PPM-type phosphatase domain"/>
    <property type="match status" value="1"/>
</dbReference>
<dbReference type="EMBL" id="AJTX02000006">
    <property type="protein sequence ID" value="KKI99288.1"/>
    <property type="molecule type" value="Genomic_DNA"/>
</dbReference>
<dbReference type="AlphaFoldDB" id="A0A0M2PX95"/>
<dbReference type="STRING" id="317619.GCA_000332315_02444"/>
<dbReference type="Pfam" id="PF13672">
    <property type="entry name" value="PP2C_2"/>
    <property type="match status" value="1"/>
</dbReference>
<dbReference type="PANTHER" id="PTHR13832">
    <property type="entry name" value="PROTEIN PHOSPHATASE 2C"/>
    <property type="match status" value="1"/>
</dbReference>
<evidence type="ECO:0000313" key="2">
    <source>
        <dbReference type="EMBL" id="KKI99288.1"/>
    </source>
</evidence>
<name>A0A0M2PX95_PROHO</name>
<dbReference type="InterPro" id="IPR015655">
    <property type="entry name" value="PP2C"/>
</dbReference>
<dbReference type="InterPro" id="IPR001932">
    <property type="entry name" value="PPM-type_phosphatase-like_dom"/>
</dbReference>
<sequence>MTPDLNSPDSATVNVFMASEAGASHGDDSPTVVLPMQLVSLDDAGQTDVGQQRNHNEDEFVIQTLIKRLENPQGRSLQAHGLYVLCDGMGGHAAGEVASAKAANFIKQFFETHTWDKLPSEAMIREAILGANQDLYRANQDSSSYGSGRMGTTLVMLLLHNTHVAIAHVGDSRIYRYTRKKGLELLTLDHELGQLEIQRGVDPEVAYAMPDAYQLTQALGPRDNNCVDPDITCLELNEDTLFLLCSDGLSDNDLLEESAETHIKPLLSSRTNLDQGMIELMELANECNGHDNITAIAIRAKVKPNMATLML</sequence>
<accession>A0A0M2PX95</accession>
<reference evidence="2" key="1">
    <citation type="submission" date="2012-04" db="EMBL/GenBank/DDBJ databases">
        <authorList>
            <person name="Borisov I.G."/>
            <person name="Ivanikova N.V."/>
            <person name="Pinevich A.V."/>
        </authorList>
    </citation>
    <scope>NUCLEOTIDE SEQUENCE</scope>
    <source>
        <strain evidence="2">CALU 1027</strain>
    </source>
</reference>
<dbReference type="SMART" id="SM00331">
    <property type="entry name" value="PP2C_SIG"/>
    <property type="match status" value="1"/>
</dbReference>
<feature type="domain" description="PPM-type phosphatase" evidence="1">
    <location>
        <begin position="43"/>
        <end position="300"/>
    </location>
</feature>